<dbReference type="AlphaFoldDB" id="A0A417YLH4"/>
<sequence>MKENKQALYFNMTLGTIGIILVAIAAMRYLIKENDNLGYAIILFGFILTVSYINYLEKRAGISKKLSWIRIIVSSILFLIFTYFLYF</sequence>
<evidence type="ECO:0000256" key="1">
    <source>
        <dbReference type="SAM" id="Phobius"/>
    </source>
</evidence>
<name>A0A417YLH4_9BACI</name>
<comment type="caution">
    <text evidence="2">The sequence shown here is derived from an EMBL/GenBank/DDBJ whole genome shotgun (WGS) entry which is preliminary data.</text>
</comment>
<dbReference type="EMBL" id="QWEH01000002">
    <property type="protein sequence ID" value="RHW34339.1"/>
    <property type="molecule type" value="Genomic_DNA"/>
</dbReference>
<feature type="transmembrane region" description="Helical" evidence="1">
    <location>
        <begin position="37"/>
        <end position="56"/>
    </location>
</feature>
<dbReference type="RefSeq" id="WP_095309734.1">
    <property type="nucleotide sequence ID" value="NZ_JAMAWL010000010.1"/>
</dbReference>
<evidence type="ECO:0008006" key="4">
    <source>
        <dbReference type="Google" id="ProtNLM"/>
    </source>
</evidence>
<protein>
    <recommendedName>
        <fullName evidence="4">DUF4181 domain-containing protein</fullName>
    </recommendedName>
</protein>
<keyword evidence="1" id="KW-0812">Transmembrane</keyword>
<keyword evidence="1" id="KW-1133">Transmembrane helix</keyword>
<feature type="transmembrane region" description="Helical" evidence="1">
    <location>
        <begin position="68"/>
        <end position="86"/>
    </location>
</feature>
<reference evidence="2 3" key="1">
    <citation type="journal article" date="2007" name="Int. J. Syst. Evol. Microbiol.">
        <title>Oceanobacillus profundus sp. nov., isolated from a deep-sea sediment core.</title>
        <authorList>
            <person name="Kim Y.G."/>
            <person name="Choi D.H."/>
            <person name="Hyun S."/>
            <person name="Cho B.C."/>
        </authorList>
    </citation>
    <scope>NUCLEOTIDE SEQUENCE [LARGE SCALE GENOMIC DNA]</scope>
    <source>
        <strain evidence="2 3">DSM 18246</strain>
    </source>
</reference>
<proteinExistence type="predicted"/>
<evidence type="ECO:0000313" key="3">
    <source>
        <dbReference type="Proteomes" id="UP000285456"/>
    </source>
</evidence>
<accession>A0A417YLH4</accession>
<dbReference type="Proteomes" id="UP000285456">
    <property type="component" value="Unassembled WGS sequence"/>
</dbReference>
<evidence type="ECO:0000313" key="2">
    <source>
        <dbReference type="EMBL" id="RHW34339.1"/>
    </source>
</evidence>
<organism evidence="2 3">
    <name type="scientific">Oceanobacillus profundus</name>
    <dbReference type="NCBI Taxonomy" id="372463"/>
    <lineage>
        <taxon>Bacteria</taxon>
        <taxon>Bacillati</taxon>
        <taxon>Bacillota</taxon>
        <taxon>Bacilli</taxon>
        <taxon>Bacillales</taxon>
        <taxon>Bacillaceae</taxon>
        <taxon>Oceanobacillus</taxon>
    </lineage>
</organism>
<feature type="transmembrane region" description="Helical" evidence="1">
    <location>
        <begin position="7"/>
        <end position="31"/>
    </location>
</feature>
<dbReference type="OrthoDB" id="2428552at2"/>
<gene>
    <name evidence="2" type="ORF">D1B32_04010</name>
</gene>
<keyword evidence="3" id="KW-1185">Reference proteome</keyword>
<keyword evidence="1" id="KW-0472">Membrane</keyword>